<keyword evidence="4 6" id="KW-1133">Transmembrane helix</keyword>
<evidence type="ECO:0000256" key="4">
    <source>
        <dbReference type="ARBA" id="ARBA00022989"/>
    </source>
</evidence>
<dbReference type="Proteomes" id="UP000029121">
    <property type="component" value="Unassembled WGS sequence"/>
</dbReference>
<dbReference type="Pfam" id="PF05055">
    <property type="entry name" value="DUF677"/>
    <property type="match status" value="1"/>
</dbReference>
<reference evidence="8" key="1">
    <citation type="journal article" date="2013" name="Nat. Genet.">
        <title>The Capsella rubella genome and the genomic consequences of rapid mating system evolution.</title>
        <authorList>
            <person name="Slotte T."/>
            <person name="Hazzouri K.M."/>
            <person name="Agren J.A."/>
            <person name="Koenig D."/>
            <person name="Maumus F."/>
            <person name="Guo Y.L."/>
            <person name="Steige K."/>
            <person name="Platts A.E."/>
            <person name="Escobar J.S."/>
            <person name="Newman L.K."/>
            <person name="Wang W."/>
            <person name="Mandakova T."/>
            <person name="Vello E."/>
            <person name="Smith L.M."/>
            <person name="Henz S.R."/>
            <person name="Steffen J."/>
            <person name="Takuno S."/>
            <person name="Brandvain Y."/>
            <person name="Coop G."/>
            <person name="Andolfatto P."/>
            <person name="Hu T.T."/>
            <person name="Blanchette M."/>
            <person name="Clark R.M."/>
            <person name="Quesneville H."/>
            <person name="Nordborg M."/>
            <person name="Gaut B.S."/>
            <person name="Lysak M.A."/>
            <person name="Jenkins J."/>
            <person name="Grimwood J."/>
            <person name="Chapman J."/>
            <person name="Prochnik S."/>
            <person name="Shu S."/>
            <person name="Rokhsar D."/>
            <person name="Schmutz J."/>
            <person name="Weigel D."/>
            <person name="Wright S.I."/>
        </authorList>
    </citation>
    <scope>NUCLEOTIDE SEQUENCE [LARGE SCALE GENOMIC DNA]</scope>
    <source>
        <strain evidence="8">cv. Monte Gargano</strain>
    </source>
</reference>
<feature type="transmembrane region" description="Helical" evidence="6">
    <location>
        <begin position="205"/>
        <end position="226"/>
    </location>
</feature>
<dbReference type="eggNOG" id="ENOG502QQBT">
    <property type="taxonomic scope" value="Eukaryota"/>
</dbReference>
<keyword evidence="5 6" id="KW-0472">Membrane</keyword>
<dbReference type="OrthoDB" id="10371258at2759"/>
<dbReference type="AlphaFoldDB" id="R0F530"/>
<dbReference type="InterPro" id="IPR007749">
    <property type="entry name" value="DUF677"/>
</dbReference>
<evidence type="ECO:0000256" key="2">
    <source>
        <dbReference type="ARBA" id="ARBA00009074"/>
    </source>
</evidence>
<dbReference type="GO" id="GO:0016020">
    <property type="term" value="C:membrane"/>
    <property type="evidence" value="ECO:0007669"/>
    <property type="project" value="UniProtKB-SubCell"/>
</dbReference>
<dbReference type="PANTHER" id="PTHR31113">
    <property type="entry name" value="UPF0496 PROTEIN 3-RELATED"/>
    <property type="match status" value="1"/>
</dbReference>
<evidence type="ECO:0000256" key="5">
    <source>
        <dbReference type="ARBA" id="ARBA00023136"/>
    </source>
</evidence>
<organism evidence="7 8">
    <name type="scientific">Capsella rubella</name>
    <dbReference type="NCBI Taxonomy" id="81985"/>
    <lineage>
        <taxon>Eukaryota</taxon>
        <taxon>Viridiplantae</taxon>
        <taxon>Streptophyta</taxon>
        <taxon>Embryophyta</taxon>
        <taxon>Tracheophyta</taxon>
        <taxon>Spermatophyta</taxon>
        <taxon>Magnoliopsida</taxon>
        <taxon>eudicotyledons</taxon>
        <taxon>Gunneridae</taxon>
        <taxon>Pentapetalae</taxon>
        <taxon>rosids</taxon>
        <taxon>malvids</taxon>
        <taxon>Brassicales</taxon>
        <taxon>Brassicaceae</taxon>
        <taxon>Camelineae</taxon>
        <taxon>Capsella</taxon>
    </lineage>
</organism>
<dbReference type="PANTHER" id="PTHR31113:SF3">
    <property type="entry name" value="UPF0496 PROTEIN 1"/>
    <property type="match status" value="1"/>
</dbReference>
<dbReference type="EMBL" id="KB870811">
    <property type="protein sequence ID" value="EOA16877.1"/>
    <property type="molecule type" value="Genomic_DNA"/>
</dbReference>
<sequence>MGNRTSKNSIKTLARTYATELRTYATACKEDTEIQSFDTRVLARTGHVINTLAKGVKDRALSFDSLKVAMESLLEMNQEVVKVILDCKEDIWENKEMFEIVEDFFDTSLKTQDFCNALERGLQRILTSHLLIRGVLPQLEEESQLVQGGNGYKKTLEKLMKFKDAVSPLGEDFVNLFQSVYKQQMLMLKKLQLRKYKHIHTLRKLSSIIFVATYATVLICSVVVAAMSAPPVVAALSTTSVTLGIMGKWIDSLWKNYEKALKAHKDVISSMQAGTYAVKDLYDIRFLIQELDTEIRSINKNDDYVVEHAAVKMGINAINRILEVSKKNIEKLGILVDLCSRDITRARTVILQRIINHPNNGSSST</sequence>
<keyword evidence="8" id="KW-1185">Reference proteome</keyword>
<evidence type="ECO:0000256" key="3">
    <source>
        <dbReference type="ARBA" id="ARBA00022692"/>
    </source>
</evidence>
<accession>R0F530</accession>
<comment type="subcellular location">
    <subcellularLocation>
        <location evidence="1">Membrane</location>
    </subcellularLocation>
</comment>
<proteinExistence type="inferred from homology"/>
<evidence type="ECO:0000313" key="7">
    <source>
        <dbReference type="EMBL" id="EOA16877.1"/>
    </source>
</evidence>
<evidence type="ECO:0000313" key="8">
    <source>
        <dbReference type="Proteomes" id="UP000029121"/>
    </source>
</evidence>
<protein>
    <submittedName>
        <fullName evidence="7">Uncharacterized protein</fullName>
    </submittedName>
</protein>
<dbReference type="STRING" id="81985.R0F530"/>
<gene>
    <name evidence="7" type="ORF">CARUB_v10005102mg</name>
</gene>
<evidence type="ECO:0000256" key="1">
    <source>
        <dbReference type="ARBA" id="ARBA00004370"/>
    </source>
</evidence>
<evidence type="ECO:0000256" key="6">
    <source>
        <dbReference type="SAM" id="Phobius"/>
    </source>
</evidence>
<dbReference type="KEGG" id="crb:17879895"/>
<keyword evidence="3 6" id="KW-0812">Transmembrane</keyword>
<name>R0F530_9BRAS</name>
<comment type="similarity">
    <text evidence="2">Belongs to the UPF0496 family.</text>
</comment>